<name>C4JGU8_UNCRE</name>
<dbReference type="InParanoid" id="C4JGU8"/>
<dbReference type="PROSITE" id="PS50097">
    <property type="entry name" value="BTB"/>
    <property type="match status" value="1"/>
</dbReference>
<evidence type="ECO:0000313" key="3">
    <source>
        <dbReference type="EMBL" id="EEP77761.1"/>
    </source>
</evidence>
<accession>C4JGU8</accession>
<feature type="compositionally biased region" description="Basic and acidic residues" evidence="1">
    <location>
        <begin position="303"/>
        <end position="316"/>
    </location>
</feature>
<dbReference type="EMBL" id="CH476615">
    <property type="protein sequence ID" value="EEP77761.1"/>
    <property type="molecule type" value="Genomic_DNA"/>
</dbReference>
<keyword evidence="4" id="KW-1185">Reference proteome</keyword>
<dbReference type="CDD" id="cd18186">
    <property type="entry name" value="BTB_POZ_ZBTB_KLHL-like"/>
    <property type="match status" value="1"/>
</dbReference>
<feature type="domain" description="BTB" evidence="2">
    <location>
        <begin position="93"/>
        <end position="158"/>
    </location>
</feature>
<reference evidence="4" key="1">
    <citation type="journal article" date="2009" name="Genome Res.">
        <title>Comparative genomic analyses of the human fungal pathogens Coccidioides and their relatives.</title>
        <authorList>
            <person name="Sharpton T.J."/>
            <person name="Stajich J.E."/>
            <person name="Rounsley S.D."/>
            <person name="Gardner M.J."/>
            <person name="Wortman J.R."/>
            <person name="Jordar V.S."/>
            <person name="Maiti R."/>
            <person name="Kodira C.D."/>
            <person name="Neafsey D.E."/>
            <person name="Zeng Q."/>
            <person name="Hung C.-Y."/>
            <person name="McMahan C."/>
            <person name="Muszewska A."/>
            <person name="Grynberg M."/>
            <person name="Mandel M.A."/>
            <person name="Kellner E.M."/>
            <person name="Barker B.M."/>
            <person name="Galgiani J.N."/>
            <person name="Orbach M.J."/>
            <person name="Kirkland T.N."/>
            <person name="Cole G.T."/>
            <person name="Henn M.R."/>
            <person name="Birren B.W."/>
            <person name="Taylor J.W."/>
        </authorList>
    </citation>
    <scope>NUCLEOTIDE SEQUENCE [LARGE SCALE GENOMIC DNA]</scope>
    <source>
        <strain evidence="4">UAMH 1704</strain>
    </source>
</reference>
<evidence type="ECO:0000259" key="2">
    <source>
        <dbReference type="PROSITE" id="PS50097"/>
    </source>
</evidence>
<dbReference type="KEGG" id="ure:UREG_02610"/>
<dbReference type="Gene3D" id="3.30.710.10">
    <property type="entry name" value="Potassium Channel Kv1.1, Chain A"/>
    <property type="match status" value="1"/>
</dbReference>
<dbReference type="SMART" id="SM00225">
    <property type="entry name" value="BTB"/>
    <property type="match status" value="1"/>
</dbReference>
<dbReference type="RefSeq" id="XP_002543094.1">
    <property type="nucleotide sequence ID" value="XM_002543048.1"/>
</dbReference>
<organism evidence="3 4">
    <name type="scientific">Uncinocarpus reesii (strain UAMH 1704)</name>
    <dbReference type="NCBI Taxonomy" id="336963"/>
    <lineage>
        <taxon>Eukaryota</taxon>
        <taxon>Fungi</taxon>
        <taxon>Dikarya</taxon>
        <taxon>Ascomycota</taxon>
        <taxon>Pezizomycotina</taxon>
        <taxon>Eurotiomycetes</taxon>
        <taxon>Eurotiomycetidae</taxon>
        <taxon>Onygenales</taxon>
        <taxon>Onygenaceae</taxon>
        <taxon>Uncinocarpus</taxon>
    </lineage>
</organism>
<dbReference type="InterPro" id="IPR000210">
    <property type="entry name" value="BTB/POZ_dom"/>
</dbReference>
<evidence type="ECO:0000256" key="1">
    <source>
        <dbReference type="SAM" id="MobiDB-lite"/>
    </source>
</evidence>
<dbReference type="HOGENOM" id="CLU_842494_0_0_1"/>
<dbReference type="VEuPathDB" id="FungiDB:UREG_02610"/>
<dbReference type="Pfam" id="PF00651">
    <property type="entry name" value="BTB"/>
    <property type="match status" value="1"/>
</dbReference>
<dbReference type="InterPro" id="IPR011333">
    <property type="entry name" value="SKP1/BTB/POZ_sf"/>
</dbReference>
<dbReference type="PANTHER" id="PTHR47843">
    <property type="entry name" value="BTB DOMAIN-CONTAINING PROTEIN-RELATED"/>
    <property type="match status" value="1"/>
</dbReference>
<dbReference type="STRING" id="336963.C4JGU8"/>
<gene>
    <name evidence="3" type="ORF">UREG_02610</name>
</gene>
<dbReference type="Proteomes" id="UP000002058">
    <property type="component" value="Unassembled WGS sequence"/>
</dbReference>
<dbReference type="OrthoDB" id="194443at2759"/>
<protein>
    <recommendedName>
        <fullName evidence="2">BTB domain-containing protein</fullName>
    </recommendedName>
</protein>
<proteinExistence type="predicted"/>
<dbReference type="AlphaFoldDB" id="C4JGU8"/>
<dbReference type="eggNOG" id="ENOG502TDXS">
    <property type="taxonomic scope" value="Eukaryota"/>
</dbReference>
<dbReference type="SUPFAM" id="SSF54695">
    <property type="entry name" value="POZ domain"/>
    <property type="match status" value="1"/>
</dbReference>
<feature type="region of interest" description="Disordered" evidence="1">
    <location>
        <begin position="282"/>
        <end position="330"/>
    </location>
</feature>
<evidence type="ECO:0000313" key="4">
    <source>
        <dbReference type="Proteomes" id="UP000002058"/>
    </source>
</evidence>
<sequence>MSSEGRRQLRPRSAANLNVEEYYKFVLSPNEDEDDDQPLIVRRKRSSLPKENATRKDSALVTPSHRQTKAEILAVSSFMETPTTRLDMRPFRSVVQIRVGAKSEEFLIHANILIKESRFFKTRLESSPAGTIELKDINPDLFYAFATWLYHDKLPMDETGQEQTQFEQLISLYLLGERFGADALVSKVADKVLRSASGGGAKISAHMANKIYQSTEPGSKLRLLAAAVYALGDIDGTREEFTNPMFLHDVIQVMQESAEGLIKGLSVKGIGSNKRQRILGEFTPAQSSEENHSTEPLKTVIPEARRETTPASRPRDYPQLLNTFLKPRGK</sequence>
<dbReference type="GeneID" id="8441982"/>